<dbReference type="EMBL" id="CAWVOK010000007">
    <property type="protein sequence ID" value="CAK8162475.1"/>
    <property type="molecule type" value="Genomic_DNA"/>
</dbReference>
<evidence type="ECO:0000313" key="8">
    <source>
        <dbReference type="EMBL" id="CAK8162475.1"/>
    </source>
</evidence>
<dbReference type="Gene3D" id="1.10.443.10">
    <property type="entry name" value="Intergrase catalytic core"/>
    <property type="match status" value="1"/>
</dbReference>
<feature type="domain" description="Core-binding (CB)" evidence="7">
    <location>
        <begin position="3"/>
        <end position="89"/>
    </location>
</feature>
<dbReference type="InterPro" id="IPR004107">
    <property type="entry name" value="Integrase_SAM-like_N"/>
</dbReference>
<sequence>MTTNSQRHNSRLIDYFLNSLNAEKAISTNTLVAYKTDIKLFAQTREKAIDSVSRGEIESYIYKLFSSGIKKSSIARKVSAFRSFYKFLYVEGIISSNVHQFLQIPKKEQKLPNFLTQDTVKHINFDKNKHSKSMLQAYTLFEILYGCGLRISEALNLTISGIKSDNNGGSYAVIRGKGSKERIVPLPRNTESALLHFIANNVANNTHNIKKFIFFNNRNKKPITRQYAYKIIKNLFSSLEIDNNNISPHTIRHTYAVHLLENGMDIRVIQDLLGHAQLSTTQIYTTLNRDTIRKTMDKTHPINKMDSQC</sequence>
<dbReference type="PANTHER" id="PTHR30349">
    <property type="entry name" value="PHAGE INTEGRASE-RELATED"/>
    <property type="match status" value="1"/>
</dbReference>
<feature type="domain" description="Tyr recombinase" evidence="6">
    <location>
        <begin position="110"/>
        <end position="297"/>
    </location>
</feature>
<keyword evidence="3 5" id="KW-0238">DNA-binding</keyword>
<dbReference type="PROSITE" id="PS51898">
    <property type="entry name" value="TYR_RECOMBINASE"/>
    <property type="match status" value="1"/>
</dbReference>
<dbReference type="Pfam" id="PF00589">
    <property type="entry name" value="Phage_integrase"/>
    <property type="match status" value="1"/>
</dbReference>
<dbReference type="Gene3D" id="1.10.150.130">
    <property type="match status" value="1"/>
</dbReference>
<keyword evidence="1" id="KW-0159">Chromosome partition</keyword>
<evidence type="ECO:0000256" key="5">
    <source>
        <dbReference type="PROSITE-ProRule" id="PRU01248"/>
    </source>
</evidence>
<dbReference type="SUPFAM" id="SSF56349">
    <property type="entry name" value="DNA breaking-rejoining enzymes"/>
    <property type="match status" value="1"/>
</dbReference>
<dbReference type="InterPro" id="IPR011010">
    <property type="entry name" value="DNA_brk_join_enz"/>
</dbReference>
<proteinExistence type="predicted"/>
<dbReference type="InterPro" id="IPR002104">
    <property type="entry name" value="Integrase_catalytic"/>
</dbReference>
<evidence type="ECO:0000256" key="2">
    <source>
        <dbReference type="ARBA" id="ARBA00022908"/>
    </source>
</evidence>
<name>A0ABP0ERV6_9RICK</name>
<dbReference type="InterPro" id="IPR013762">
    <property type="entry name" value="Integrase-like_cat_sf"/>
</dbReference>
<keyword evidence="4" id="KW-0233">DNA recombination</keyword>
<comment type="caution">
    <text evidence="8">The sequence shown here is derived from an EMBL/GenBank/DDBJ whole genome shotgun (WGS) entry which is preliminary data.</text>
</comment>
<keyword evidence="9" id="KW-1185">Reference proteome</keyword>
<dbReference type="InterPro" id="IPR050090">
    <property type="entry name" value="Tyrosine_recombinase_XerCD"/>
</dbReference>
<evidence type="ECO:0000256" key="4">
    <source>
        <dbReference type="ARBA" id="ARBA00023172"/>
    </source>
</evidence>
<accession>A0ABP0ERV6</accession>
<dbReference type="PROSITE" id="PS51900">
    <property type="entry name" value="CB"/>
    <property type="match status" value="1"/>
</dbReference>
<dbReference type="Proteomes" id="UP001314181">
    <property type="component" value="Unassembled WGS sequence"/>
</dbReference>
<dbReference type="InterPro" id="IPR010998">
    <property type="entry name" value="Integrase_recombinase_N"/>
</dbReference>
<keyword evidence="2" id="KW-0229">DNA integration</keyword>
<evidence type="ECO:0000313" key="9">
    <source>
        <dbReference type="Proteomes" id="UP001314181"/>
    </source>
</evidence>
<dbReference type="PANTHER" id="PTHR30349:SF81">
    <property type="entry name" value="TYROSINE RECOMBINASE XERC"/>
    <property type="match status" value="1"/>
</dbReference>
<protein>
    <submittedName>
        <fullName evidence="8">Integrase/recombinase XerD</fullName>
    </submittedName>
</protein>
<evidence type="ECO:0000259" key="6">
    <source>
        <dbReference type="PROSITE" id="PS51898"/>
    </source>
</evidence>
<gene>
    <name evidence="8" type="ORF">CAXC1_160005</name>
</gene>
<reference evidence="8 9" key="1">
    <citation type="submission" date="2024-01" db="EMBL/GenBank/DDBJ databases">
        <authorList>
            <person name="Kunselman E."/>
        </authorList>
    </citation>
    <scope>NUCLEOTIDE SEQUENCE [LARGE SCALE GENOMIC DNA]</scope>
    <source>
        <strain evidence="8">2 abalone samples</strain>
    </source>
</reference>
<dbReference type="InterPro" id="IPR044068">
    <property type="entry name" value="CB"/>
</dbReference>
<organism evidence="8 9">
    <name type="scientific">Candidatus Xenohaliotis californiensis</name>
    <dbReference type="NCBI Taxonomy" id="84677"/>
    <lineage>
        <taxon>Bacteria</taxon>
        <taxon>Pseudomonadati</taxon>
        <taxon>Pseudomonadota</taxon>
        <taxon>Alphaproteobacteria</taxon>
        <taxon>Rickettsiales</taxon>
        <taxon>Anaplasmataceae</taxon>
        <taxon>Candidatus Xenohaliotis</taxon>
    </lineage>
</organism>
<dbReference type="RefSeq" id="WP_338363540.1">
    <property type="nucleotide sequence ID" value="NZ_CAWVOK010000007.1"/>
</dbReference>
<evidence type="ECO:0000256" key="1">
    <source>
        <dbReference type="ARBA" id="ARBA00022829"/>
    </source>
</evidence>
<dbReference type="Pfam" id="PF02899">
    <property type="entry name" value="Phage_int_SAM_1"/>
    <property type="match status" value="1"/>
</dbReference>
<evidence type="ECO:0000259" key="7">
    <source>
        <dbReference type="PROSITE" id="PS51900"/>
    </source>
</evidence>
<evidence type="ECO:0000256" key="3">
    <source>
        <dbReference type="ARBA" id="ARBA00023125"/>
    </source>
</evidence>